<dbReference type="SUPFAM" id="SSF46689">
    <property type="entry name" value="Homeodomain-like"/>
    <property type="match status" value="1"/>
</dbReference>
<dbReference type="Pfam" id="PF00440">
    <property type="entry name" value="TetR_N"/>
    <property type="match status" value="1"/>
</dbReference>
<dbReference type="AlphaFoldDB" id="B8IBJ4"/>
<dbReference type="RefSeq" id="WP_015930889.1">
    <property type="nucleotide sequence ID" value="NC_011894.1"/>
</dbReference>
<evidence type="ECO:0000313" key="6">
    <source>
        <dbReference type="EMBL" id="ACL59248.1"/>
    </source>
</evidence>
<dbReference type="InterPro" id="IPR050109">
    <property type="entry name" value="HTH-type_TetR-like_transc_reg"/>
</dbReference>
<dbReference type="HOGENOM" id="CLU_069356_7_1_5"/>
<dbReference type="KEGG" id="mno:Mnod_4377"/>
<protein>
    <submittedName>
        <fullName evidence="6">Transcriptional regulator, TetR family</fullName>
    </submittedName>
</protein>
<keyword evidence="3" id="KW-0804">Transcription</keyword>
<keyword evidence="2 4" id="KW-0238">DNA-binding</keyword>
<evidence type="ECO:0000259" key="5">
    <source>
        <dbReference type="PROSITE" id="PS50977"/>
    </source>
</evidence>
<dbReference type="PANTHER" id="PTHR30055:SF151">
    <property type="entry name" value="TRANSCRIPTIONAL REGULATORY PROTEIN"/>
    <property type="match status" value="1"/>
</dbReference>
<dbReference type="Pfam" id="PF17935">
    <property type="entry name" value="TetR_C_27"/>
    <property type="match status" value="1"/>
</dbReference>
<dbReference type="InterPro" id="IPR041478">
    <property type="entry name" value="TetR_C_27"/>
</dbReference>
<dbReference type="GO" id="GO:0003700">
    <property type="term" value="F:DNA-binding transcription factor activity"/>
    <property type="evidence" value="ECO:0007669"/>
    <property type="project" value="TreeGrafter"/>
</dbReference>
<evidence type="ECO:0000256" key="3">
    <source>
        <dbReference type="ARBA" id="ARBA00023163"/>
    </source>
</evidence>
<gene>
    <name evidence="6" type="ordered locus">Mnod_4377</name>
</gene>
<accession>B8IBJ4</accession>
<evidence type="ECO:0000256" key="4">
    <source>
        <dbReference type="PROSITE-ProRule" id="PRU00335"/>
    </source>
</evidence>
<evidence type="ECO:0000256" key="1">
    <source>
        <dbReference type="ARBA" id="ARBA00023015"/>
    </source>
</evidence>
<dbReference type="PROSITE" id="PS50977">
    <property type="entry name" value="HTH_TETR_2"/>
    <property type="match status" value="1"/>
</dbReference>
<dbReference type="InterPro" id="IPR036271">
    <property type="entry name" value="Tet_transcr_reg_TetR-rel_C_sf"/>
</dbReference>
<feature type="domain" description="HTH tetR-type" evidence="5">
    <location>
        <begin position="16"/>
        <end position="76"/>
    </location>
</feature>
<keyword evidence="7" id="KW-1185">Reference proteome</keyword>
<name>B8IBJ4_METNO</name>
<keyword evidence="1" id="KW-0805">Transcription regulation</keyword>
<feature type="DNA-binding region" description="H-T-H motif" evidence="4">
    <location>
        <begin position="39"/>
        <end position="58"/>
    </location>
</feature>
<sequence>MTTQNLIREPDNPGSGDLRCRILSIAERLFRDLGYRKTTVADIAAVLRMSPGNVYRFFPSKKALNEAVAARLLADIEAELERIATQAGVPAPQRLREFLATLHRLSTRQFTANRRMHEMVEVAMAESWDVVHCHITHVDEMLCRLVAEGAKAGEFDVADPMAAARCVHTAFVRFCHPALIAQCADEVGPTLDEMLDFLLAGLRAR</sequence>
<dbReference type="GO" id="GO:0000976">
    <property type="term" value="F:transcription cis-regulatory region binding"/>
    <property type="evidence" value="ECO:0007669"/>
    <property type="project" value="TreeGrafter"/>
</dbReference>
<dbReference type="PANTHER" id="PTHR30055">
    <property type="entry name" value="HTH-TYPE TRANSCRIPTIONAL REGULATOR RUTR"/>
    <property type="match status" value="1"/>
</dbReference>
<dbReference type="InterPro" id="IPR001647">
    <property type="entry name" value="HTH_TetR"/>
</dbReference>
<dbReference type="OrthoDB" id="9802498at2"/>
<dbReference type="SUPFAM" id="SSF48498">
    <property type="entry name" value="Tetracyclin repressor-like, C-terminal domain"/>
    <property type="match status" value="1"/>
</dbReference>
<evidence type="ECO:0000313" key="7">
    <source>
        <dbReference type="Proteomes" id="UP000008207"/>
    </source>
</evidence>
<dbReference type="Gene3D" id="1.10.357.10">
    <property type="entry name" value="Tetracycline Repressor, domain 2"/>
    <property type="match status" value="1"/>
</dbReference>
<evidence type="ECO:0000256" key="2">
    <source>
        <dbReference type="ARBA" id="ARBA00023125"/>
    </source>
</evidence>
<dbReference type="InterPro" id="IPR009057">
    <property type="entry name" value="Homeodomain-like_sf"/>
</dbReference>
<dbReference type="Proteomes" id="UP000008207">
    <property type="component" value="Chromosome"/>
</dbReference>
<organism evidence="6 7">
    <name type="scientific">Methylobacterium nodulans (strain LMG 21967 / CNCM I-2342 / ORS 2060)</name>
    <dbReference type="NCBI Taxonomy" id="460265"/>
    <lineage>
        <taxon>Bacteria</taxon>
        <taxon>Pseudomonadati</taxon>
        <taxon>Pseudomonadota</taxon>
        <taxon>Alphaproteobacteria</taxon>
        <taxon>Hyphomicrobiales</taxon>
        <taxon>Methylobacteriaceae</taxon>
        <taxon>Methylobacterium</taxon>
    </lineage>
</organism>
<dbReference type="eggNOG" id="COG1309">
    <property type="taxonomic scope" value="Bacteria"/>
</dbReference>
<dbReference type="STRING" id="460265.Mnod_4377"/>
<dbReference type="EMBL" id="CP001349">
    <property type="protein sequence ID" value="ACL59248.1"/>
    <property type="molecule type" value="Genomic_DNA"/>
</dbReference>
<reference evidence="6 7" key="1">
    <citation type="submission" date="2009-01" db="EMBL/GenBank/DDBJ databases">
        <title>Complete sequence of chromosome of Methylobacterium nodulans ORS 2060.</title>
        <authorList>
            <consortium name="US DOE Joint Genome Institute"/>
            <person name="Lucas S."/>
            <person name="Copeland A."/>
            <person name="Lapidus A."/>
            <person name="Glavina del Rio T."/>
            <person name="Dalin E."/>
            <person name="Tice H."/>
            <person name="Bruce D."/>
            <person name="Goodwin L."/>
            <person name="Pitluck S."/>
            <person name="Sims D."/>
            <person name="Brettin T."/>
            <person name="Detter J.C."/>
            <person name="Han C."/>
            <person name="Larimer F."/>
            <person name="Land M."/>
            <person name="Hauser L."/>
            <person name="Kyrpides N."/>
            <person name="Ivanova N."/>
            <person name="Marx C.J."/>
            <person name="Richardson P."/>
        </authorList>
    </citation>
    <scope>NUCLEOTIDE SEQUENCE [LARGE SCALE GENOMIC DNA]</scope>
    <source>
        <strain evidence="7">LMG 21967 / CNCM I-2342 / ORS 2060</strain>
    </source>
</reference>
<dbReference type="PRINTS" id="PR00455">
    <property type="entry name" value="HTHTETR"/>
</dbReference>
<proteinExistence type="predicted"/>